<name>A0ABR4JSB0_9EURO</name>
<reference evidence="3 4" key="1">
    <citation type="submission" date="2024-07" db="EMBL/GenBank/DDBJ databases">
        <title>Section-level genome sequencing and comparative genomics of Aspergillus sections Usti and Cavernicolus.</title>
        <authorList>
            <consortium name="Lawrence Berkeley National Laboratory"/>
            <person name="Nybo J.L."/>
            <person name="Vesth T.C."/>
            <person name="Theobald S."/>
            <person name="Frisvad J.C."/>
            <person name="Larsen T.O."/>
            <person name="Kjaerboelling I."/>
            <person name="Rothschild-Mancinelli K."/>
            <person name="Lyhne E.K."/>
            <person name="Kogle M.E."/>
            <person name="Barry K."/>
            <person name="Clum A."/>
            <person name="Na H."/>
            <person name="Ledsgaard L."/>
            <person name="Lin J."/>
            <person name="Lipzen A."/>
            <person name="Kuo A."/>
            <person name="Riley R."/>
            <person name="Mondo S."/>
            <person name="Labutti K."/>
            <person name="Haridas S."/>
            <person name="Pangalinan J."/>
            <person name="Salamov A.A."/>
            <person name="Simmons B.A."/>
            <person name="Magnuson J.K."/>
            <person name="Chen J."/>
            <person name="Drula E."/>
            <person name="Henrissat B."/>
            <person name="Wiebenga A."/>
            <person name="Lubbers R.J."/>
            <person name="Gomes A.C."/>
            <person name="Makela M.R."/>
            <person name="Stajich J."/>
            <person name="Grigoriev I.V."/>
            <person name="Mortensen U.H."/>
            <person name="De Vries R.P."/>
            <person name="Baker S.E."/>
            <person name="Andersen M.R."/>
        </authorList>
    </citation>
    <scope>NUCLEOTIDE SEQUENCE [LARGE SCALE GENOMIC DNA]</scope>
    <source>
        <strain evidence="3 4">CBS 123904</strain>
    </source>
</reference>
<comment type="similarity">
    <text evidence="1">Belongs to the AB hydrolase superfamily. FUS2 hydrolase family.</text>
</comment>
<sequence>MLPLSTDESFNFEILRTLSLARYQGSDICDVLQAVSRITAGDIESFHDAFNNLADRVVAQADSLNAAEHPVSARDYYFRVATYYRAADFYLHGNWDDPRIGTLWEKQTNAFNKAIALLPIPGERVVLKAEKFEIPAIFYRAGSGDDGVDRPTILAFNGYDGAQEELLHICGFAALDRGYNFITFEGPGQPSVRRNQNLGFIVDWESVVTPVVDYAISQPGIDPKKLALFGYSFGGFLAVRAAAFEHRLAAVAAVDGVFDFHQALTNMFPQALKDLIDTANVEMVDKVVIETSSSADTPVSSRWGMQQGLWSFNIRSPSAFFEMSKGFTLKDVASKVRCPVWVGEAEHDIFFKGQPQLVKEALGDLATLVRFTPEEAAAQHCHTGALVTMNQRVFDWFKPVLKW</sequence>
<keyword evidence="4" id="KW-1185">Reference proteome</keyword>
<dbReference type="PANTHER" id="PTHR22946">
    <property type="entry name" value="DIENELACTONE HYDROLASE DOMAIN-CONTAINING PROTEIN-RELATED"/>
    <property type="match status" value="1"/>
</dbReference>
<dbReference type="PANTHER" id="PTHR22946:SF12">
    <property type="entry name" value="CONIDIAL PIGMENT BIOSYNTHESIS PROTEIN AYG1 (AFU_ORTHOLOGUE AFUA_2G17550)"/>
    <property type="match status" value="1"/>
</dbReference>
<dbReference type="SUPFAM" id="SSF53474">
    <property type="entry name" value="alpha/beta-Hydrolases"/>
    <property type="match status" value="1"/>
</dbReference>
<comment type="caution">
    <text evidence="3">The sequence shown here is derived from an EMBL/GenBank/DDBJ whole genome shotgun (WGS) entry which is preliminary data.</text>
</comment>
<gene>
    <name evidence="3" type="ORF">BJY01DRAFT_199415</name>
</gene>
<dbReference type="Pfam" id="PF12697">
    <property type="entry name" value="Abhydrolase_6"/>
    <property type="match status" value="1"/>
</dbReference>
<dbReference type="InterPro" id="IPR050261">
    <property type="entry name" value="FrsA_esterase"/>
</dbReference>
<feature type="domain" description="AB hydrolase-1" evidence="2">
    <location>
        <begin position="172"/>
        <end position="365"/>
    </location>
</feature>
<protein>
    <submittedName>
        <fullName evidence="3">Alpha/beta-hydrolase</fullName>
    </submittedName>
</protein>
<accession>A0ABR4JSB0</accession>
<dbReference type="EMBL" id="JBFXLU010000095">
    <property type="protein sequence ID" value="KAL2842899.1"/>
    <property type="molecule type" value="Genomic_DNA"/>
</dbReference>
<dbReference type="InterPro" id="IPR029058">
    <property type="entry name" value="AB_hydrolase_fold"/>
</dbReference>
<evidence type="ECO:0000259" key="2">
    <source>
        <dbReference type="Pfam" id="PF12697"/>
    </source>
</evidence>
<evidence type="ECO:0000256" key="1">
    <source>
        <dbReference type="ARBA" id="ARBA00038115"/>
    </source>
</evidence>
<dbReference type="Proteomes" id="UP001610446">
    <property type="component" value="Unassembled WGS sequence"/>
</dbReference>
<organism evidence="3 4">
    <name type="scientific">Aspergillus pseudoustus</name>
    <dbReference type="NCBI Taxonomy" id="1810923"/>
    <lineage>
        <taxon>Eukaryota</taxon>
        <taxon>Fungi</taxon>
        <taxon>Dikarya</taxon>
        <taxon>Ascomycota</taxon>
        <taxon>Pezizomycotina</taxon>
        <taxon>Eurotiomycetes</taxon>
        <taxon>Eurotiomycetidae</taxon>
        <taxon>Eurotiales</taxon>
        <taxon>Aspergillaceae</taxon>
        <taxon>Aspergillus</taxon>
        <taxon>Aspergillus subgen. Nidulantes</taxon>
    </lineage>
</organism>
<evidence type="ECO:0000313" key="4">
    <source>
        <dbReference type="Proteomes" id="UP001610446"/>
    </source>
</evidence>
<dbReference type="Gene3D" id="1.20.1440.110">
    <property type="entry name" value="acylaminoacyl peptidase"/>
    <property type="match status" value="1"/>
</dbReference>
<dbReference type="Gene3D" id="3.40.50.1820">
    <property type="entry name" value="alpha/beta hydrolase"/>
    <property type="match status" value="1"/>
</dbReference>
<dbReference type="InterPro" id="IPR000073">
    <property type="entry name" value="AB_hydrolase_1"/>
</dbReference>
<proteinExistence type="inferred from homology"/>
<evidence type="ECO:0000313" key="3">
    <source>
        <dbReference type="EMBL" id="KAL2842899.1"/>
    </source>
</evidence>